<feature type="domain" description="HAMP" evidence="6">
    <location>
        <begin position="340"/>
        <end position="393"/>
    </location>
</feature>
<dbReference type="SUPFAM" id="SSF58104">
    <property type="entry name" value="Methyl-accepting chemotaxis protein (MCP) signaling domain"/>
    <property type="match status" value="1"/>
</dbReference>
<evidence type="ECO:0000256" key="3">
    <source>
        <dbReference type="ARBA" id="ARBA00029447"/>
    </source>
</evidence>
<dbReference type="EMBL" id="JQED01000037">
    <property type="protein sequence ID" value="KGJ90161.1"/>
    <property type="molecule type" value="Genomic_DNA"/>
</dbReference>
<dbReference type="RefSeq" id="WP_052056674.1">
    <property type="nucleotide sequence ID" value="NZ_JQED01000037.1"/>
</dbReference>
<dbReference type="CDD" id="cd11386">
    <property type="entry name" value="MCP_signal"/>
    <property type="match status" value="1"/>
</dbReference>
<dbReference type="Pfam" id="PF00015">
    <property type="entry name" value="MCPsignal"/>
    <property type="match status" value="1"/>
</dbReference>
<proteinExistence type="inferred from homology"/>
<evidence type="ECO:0000259" key="5">
    <source>
        <dbReference type="PROSITE" id="PS50111"/>
    </source>
</evidence>
<gene>
    <name evidence="7" type="ORF">ND2E_3717</name>
</gene>
<dbReference type="InterPro" id="IPR004089">
    <property type="entry name" value="MCPsignal_dom"/>
</dbReference>
<reference evidence="7 8" key="1">
    <citation type="submission" date="2014-08" db="EMBL/GenBank/DDBJ databases">
        <title>Genomic and Phenotypic Diversity of Colwellia psychrerythraea strains from Disparate Marine Basins.</title>
        <authorList>
            <person name="Techtmann S.M."/>
            <person name="Stelling S.C."/>
            <person name="Utturkar S.M."/>
            <person name="Alshibli N."/>
            <person name="Harris A."/>
            <person name="Brown S.D."/>
            <person name="Hazen T.C."/>
        </authorList>
    </citation>
    <scope>NUCLEOTIDE SEQUENCE [LARGE SCALE GENOMIC DNA]</scope>
    <source>
        <strain evidence="7 8">ND2E</strain>
    </source>
</reference>
<dbReference type="OrthoDB" id="5731264at2"/>
<dbReference type="Pfam" id="PF12729">
    <property type="entry name" value="4HB_MCP_1"/>
    <property type="match status" value="1"/>
</dbReference>
<feature type="domain" description="Methyl-accepting transducer" evidence="5">
    <location>
        <begin position="398"/>
        <end position="634"/>
    </location>
</feature>
<name>A0A099KIH6_COLPS</name>
<dbReference type="FunFam" id="1.10.287.950:FF:000001">
    <property type="entry name" value="Methyl-accepting chemotaxis sensory transducer"/>
    <property type="match status" value="1"/>
</dbReference>
<dbReference type="PROSITE" id="PS50885">
    <property type="entry name" value="HAMP"/>
    <property type="match status" value="1"/>
</dbReference>
<dbReference type="PANTHER" id="PTHR32089:SF112">
    <property type="entry name" value="LYSOZYME-LIKE PROTEIN-RELATED"/>
    <property type="match status" value="1"/>
</dbReference>
<dbReference type="InterPro" id="IPR003660">
    <property type="entry name" value="HAMP_dom"/>
</dbReference>
<comment type="subcellular location">
    <subcellularLocation>
        <location evidence="1">Membrane</location>
    </subcellularLocation>
</comment>
<dbReference type="GO" id="GO:0016020">
    <property type="term" value="C:membrane"/>
    <property type="evidence" value="ECO:0007669"/>
    <property type="project" value="UniProtKB-SubCell"/>
</dbReference>
<dbReference type="GO" id="GO:0006935">
    <property type="term" value="P:chemotaxis"/>
    <property type="evidence" value="ECO:0007669"/>
    <property type="project" value="UniProtKB-ARBA"/>
</dbReference>
<dbReference type="PROSITE" id="PS50111">
    <property type="entry name" value="CHEMOTAXIS_TRANSDUC_2"/>
    <property type="match status" value="1"/>
</dbReference>
<comment type="caution">
    <text evidence="7">The sequence shown here is derived from an EMBL/GenBank/DDBJ whole genome shotgun (WGS) entry which is preliminary data.</text>
</comment>
<dbReference type="AlphaFoldDB" id="A0A099KIH6"/>
<comment type="similarity">
    <text evidence="3">Belongs to the methyl-accepting chemotaxis (MCP) protein family.</text>
</comment>
<evidence type="ECO:0000256" key="2">
    <source>
        <dbReference type="ARBA" id="ARBA00023224"/>
    </source>
</evidence>
<dbReference type="Proteomes" id="UP000029843">
    <property type="component" value="Unassembled WGS sequence"/>
</dbReference>
<evidence type="ECO:0000313" key="7">
    <source>
        <dbReference type="EMBL" id="KGJ90161.1"/>
    </source>
</evidence>
<protein>
    <submittedName>
        <fullName evidence="7">Methyl-accepting chemotaxis sensory transducer</fullName>
    </submittedName>
</protein>
<organism evidence="7 8">
    <name type="scientific">Colwellia psychrerythraea</name>
    <name type="common">Vibrio psychroerythus</name>
    <dbReference type="NCBI Taxonomy" id="28229"/>
    <lineage>
        <taxon>Bacteria</taxon>
        <taxon>Pseudomonadati</taxon>
        <taxon>Pseudomonadota</taxon>
        <taxon>Gammaproteobacteria</taxon>
        <taxon>Alteromonadales</taxon>
        <taxon>Colwelliaceae</taxon>
        <taxon>Colwellia</taxon>
    </lineage>
</organism>
<evidence type="ECO:0000259" key="6">
    <source>
        <dbReference type="PROSITE" id="PS50885"/>
    </source>
</evidence>
<evidence type="ECO:0000313" key="8">
    <source>
        <dbReference type="Proteomes" id="UP000029843"/>
    </source>
</evidence>
<dbReference type="InterPro" id="IPR024478">
    <property type="entry name" value="HlyB_4HB_MCP"/>
</dbReference>
<dbReference type="SMART" id="SM00283">
    <property type="entry name" value="MA"/>
    <property type="match status" value="1"/>
</dbReference>
<dbReference type="PANTHER" id="PTHR32089">
    <property type="entry name" value="METHYL-ACCEPTING CHEMOTAXIS PROTEIN MCPB"/>
    <property type="match status" value="1"/>
</dbReference>
<evidence type="ECO:0000256" key="4">
    <source>
        <dbReference type="PROSITE-ProRule" id="PRU00284"/>
    </source>
</evidence>
<accession>A0A099KIH6</accession>
<sequence length="671" mass="73478" precursor="true">MIRKMKISSRLTVGFLMLVLILAISSMSSIFQITAITNNANKVVELRIPTAQASASVLNGVNHALAALRGWMLLGEDKFKAERKLAWDTEINPAIVALNKMSVNWTNPENISRLKELKTLLVRFEQQQNNIEEIAQTLGNTPAIEMLYQQAVPQASIMSKEVTRLIDIELGLNASSERKALLGMMADVRGSLGLALANIRGYLLSGEEHYRYSYEQLWRKNQRRFSELTQQRALLNDEQKKALLNFSKAMDVFLPLPGKMLDARSKDNWNIANYWLATKAAPLGFEIKTILNDMAINQKTLLKTDASILLETSDNAISVAWSLLFVGIFAATSLSIIIIRSIIPPLNFISKGLIDIKRNNDLTISLNNKGNDEISEMASALNNVFSTFKASLHEVSSASNQISVTAEETSIISTQIASSIENQAGQTELIATAINEMTETTKEVAQSISNTSNASDDAHVHVSTGTEIMEKTIHSINGLAKKIVDTSHTVNELEQKSREIANVLEVINSIADQTNLLALNAAIEAARAGEQGRGFSVVADEVRALAARTQESTGEISSIINKLQQSAKVAVTSIVESQEQVDDVVNQAQLSSEVLVTISEFITNINNMSSQIATASEQQGVVAEEINLNVVNIHDKTQENVGAVSESSKSGRELAELSMQMHTLVSRFKIA</sequence>
<keyword evidence="2 4" id="KW-0807">Transducer</keyword>
<dbReference type="Gene3D" id="1.10.287.950">
    <property type="entry name" value="Methyl-accepting chemotaxis protein"/>
    <property type="match status" value="1"/>
</dbReference>
<dbReference type="GO" id="GO:0007165">
    <property type="term" value="P:signal transduction"/>
    <property type="evidence" value="ECO:0007669"/>
    <property type="project" value="UniProtKB-KW"/>
</dbReference>
<dbReference type="PATRIC" id="fig|28229.4.peg.2869"/>
<evidence type="ECO:0000256" key="1">
    <source>
        <dbReference type="ARBA" id="ARBA00004370"/>
    </source>
</evidence>